<reference evidence="3 4" key="1">
    <citation type="journal article" date="2016" name="Int. J. Syst. Evol. Microbiol.">
        <title>Labrenzia salina sp. nov., isolated from the rhizosphere of the halophyte Arthrocnemum macrostachyum.</title>
        <authorList>
            <person name="Camacho M."/>
            <person name="Redondo-Gomez S."/>
            <person name="Rodriguez-Llorente I."/>
            <person name="Rohde M."/>
            <person name="Sproer C."/>
            <person name="Schumann P."/>
            <person name="Klenk H.P."/>
            <person name="Montero-Calasanz M.D.C."/>
        </authorList>
    </citation>
    <scope>NUCLEOTIDE SEQUENCE [LARGE SCALE GENOMIC DNA]</scope>
    <source>
        <strain evidence="3 4">DSM 29163</strain>
    </source>
</reference>
<accession>A0ABT3R6B2</accession>
<organism evidence="3 4">
    <name type="scientific">Roseibium salinum</name>
    <dbReference type="NCBI Taxonomy" id="1604349"/>
    <lineage>
        <taxon>Bacteria</taxon>
        <taxon>Pseudomonadati</taxon>
        <taxon>Pseudomonadota</taxon>
        <taxon>Alphaproteobacteria</taxon>
        <taxon>Hyphomicrobiales</taxon>
        <taxon>Stappiaceae</taxon>
        <taxon>Roseibium</taxon>
    </lineage>
</organism>
<dbReference type="CDD" id="cd10448">
    <property type="entry name" value="GIY-YIG_unchar_3"/>
    <property type="match status" value="1"/>
</dbReference>
<dbReference type="EMBL" id="JAPEVI010000003">
    <property type="protein sequence ID" value="MCX2724800.1"/>
    <property type="molecule type" value="Genomic_DNA"/>
</dbReference>
<dbReference type="InterPro" id="IPR035901">
    <property type="entry name" value="GIY-YIG_endonuc_sf"/>
</dbReference>
<dbReference type="InterPro" id="IPR050190">
    <property type="entry name" value="UPF0213_domain"/>
</dbReference>
<dbReference type="RefSeq" id="WP_265965094.1">
    <property type="nucleotide sequence ID" value="NZ_JAPEVI010000003.1"/>
</dbReference>
<dbReference type="PANTHER" id="PTHR34477:SF5">
    <property type="entry name" value="BSL5627 PROTEIN"/>
    <property type="match status" value="1"/>
</dbReference>
<dbReference type="InterPro" id="IPR000305">
    <property type="entry name" value="GIY-YIG_endonuc"/>
</dbReference>
<dbReference type="Proteomes" id="UP001300261">
    <property type="component" value="Unassembled WGS sequence"/>
</dbReference>
<name>A0ABT3R6B2_9HYPH</name>
<keyword evidence="4" id="KW-1185">Reference proteome</keyword>
<comment type="similarity">
    <text evidence="1">Belongs to the UPF0213 family.</text>
</comment>
<comment type="caution">
    <text evidence="3">The sequence shown here is derived from an EMBL/GenBank/DDBJ whole genome shotgun (WGS) entry which is preliminary data.</text>
</comment>
<dbReference type="Gene3D" id="3.40.1440.10">
    <property type="entry name" value="GIY-YIG endonuclease"/>
    <property type="match status" value="1"/>
</dbReference>
<evidence type="ECO:0000256" key="1">
    <source>
        <dbReference type="ARBA" id="ARBA00007435"/>
    </source>
</evidence>
<dbReference type="Pfam" id="PF01541">
    <property type="entry name" value="GIY-YIG"/>
    <property type="match status" value="1"/>
</dbReference>
<evidence type="ECO:0000313" key="3">
    <source>
        <dbReference type="EMBL" id="MCX2724800.1"/>
    </source>
</evidence>
<gene>
    <name evidence="3" type="ORF">ON753_20905</name>
</gene>
<evidence type="ECO:0000259" key="2">
    <source>
        <dbReference type="PROSITE" id="PS50164"/>
    </source>
</evidence>
<dbReference type="PANTHER" id="PTHR34477">
    <property type="entry name" value="UPF0213 PROTEIN YHBQ"/>
    <property type="match status" value="1"/>
</dbReference>
<dbReference type="SUPFAM" id="SSF82771">
    <property type="entry name" value="GIY-YIG endonuclease"/>
    <property type="match status" value="1"/>
</dbReference>
<dbReference type="PROSITE" id="PS50164">
    <property type="entry name" value="GIY_YIG"/>
    <property type="match status" value="1"/>
</dbReference>
<evidence type="ECO:0000313" key="4">
    <source>
        <dbReference type="Proteomes" id="UP001300261"/>
    </source>
</evidence>
<protein>
    <submittedName>
        <fullName evidence="3">GIY-YIG nuclease family protein</fullName>
    </submittedName>
</protein>
<proteinExistence type="inferred from homology"/>
<feature type="domain" description="GIY-YIG" evidence="2">
    <location>
        <begin position="1"/>
        <end position="78"/>
    </location>
</feature>
<sequence length="95" mass="11552">MSAWVYILASRPYETLYTGVTTDLARRIYEHREGLIEGFSERYGVKSLVWYENYPEIATAIKREKQIIRWRRKWKFELIEAMNPRWDDLYLALNC</sequence>